<protein>
    <submittedName>
        <fullName evidence="1">Uncharacterized protein</fullName>
    </submittedName>
</protein>
<gene>
    <name evidence="1" type="ORF">MA16_Dca015029</name>
</gene>
<sequence>MIKIKQVILIRVDRINTIQINNFILSFKNVRKDVFENIFIPMSEALFQSSQLSPKPQHTSNHIIWKNRSIPIGLKHLFKIIMQ</sequence>
<reference evidence="1 2" key="1">
    <citation type="journal article" date="2016" name="Sci. Rep.">
        <title>The Dendrobium catenatum Lindl. genome sequence provides insights into polysaccharide synthase, floral development and adaptive evolution.</title>
        <authorList>
            <person name="Zhang G.Q."/>
            <person name="Xu Q."/>
            <person name="Bian C."/>
            <person name="Tsai W.C."/>
            <person name="Yeh C.M."/>
            <person name="Liu K.W."/>
            <person name="Yoshida K."/>
            <person name="Zhang L.S."/>
            <person name="Chang S.B."/>
            <person name="Chen F."/>
            <person name="Shi Y."/>
            <person name="Su Y.Y."/>
            <person name="Zhang Y.Q."/>
            <person name="Chen L.J."/>
            <person name="Yin Y."/>
            <person name="Lin M."/>
            <person name="Huang H."/>
            <person name="Deng H."/>
            <person name="Wang Z.W."/>
            <person name="Zhu S.L."/>
            <person name="Zhao X."/>
            <person name="Deng C."/>
            <person name="Niu S.C."/>
            <person name="Huang J."/>
            <person name="Wang M."/>
            <person name="Liu G.H."/>
            <person name="Yang H.J."/>
            <person name="Xiao X.J."/>
            <person name="Hsiao Y.Y."/>
            <person name="Wu W.L."/>
            <person name="Chen Y.Y."/>
            <person name="Mitsuda N."/>
            <person name="Ohme-Takagi M."/>
            <person name="Luo Y.B."/>
            <person name="Van de Peer Y."/>
            <person name="Liu Z.J."/>
        </authorList>
    </citation>
    <scope>NUCLEOTIDE SEQUENCE [LARGE SCALE GENOMIC DNA]</scope>
    <source>
        <tissue evidence="1">The whole plant</tissue>
    </source>
</reference>
<dbReference type="Proteomes" id="UP000233837">
    <property type="component" value="Unassembled WGS sequence"/>
</dbReference>
<name>A0A2I0VDU9_9ASPA</name>
<dbReference type="AlphaFoldDB" id="A0A2I0VDU9"/>
<accession>A0A2I0VDU9</accession>
<evidence type="ECO:0000313" key="2">
    <source>
        <dbReference type="Proteomes" id="UP000233837"/>
    </source>
</evidence>
<reference evidence="1 2" key="2">
    <citation type="journal article" date="2017" name="Nature">
        <title>The Apostasia genome and the evolution of orchids.</title>
        <authorList>
            <person name="Zhang G.Q."/>
            <person name="Liu K.W."/>
            <person name="Li Z."/>
            <person name="Lohaus R."/>
            <person name="Hsiao Y.Y."/>
            <person name="Niu S.C."/>
            <person name="Wang J.Y."/>
            <person name="Lin Y.C."/>
            <person name="Xu Q."/>
            <person name="Chen L.J."/>
            <person name="Yoshida K."/>
            <person name="Fujiwara S."/>
            <person name="Wang Z.W."/>
            <person name="Zhang Y.Q."/>
            <person name="Mitsuda N."/>
            <person name="Wang M."/>
            <person name="Liu G.H."/>
            <person name="Pecoraro L."/>
            <person name="Huang H.X."/>
            <person name="Xiao X.J."/>
            <person name="Lin M."/>
            <person name="Wu X.Y."/>
            <person name="Wu W.L."/>
            <person name="Chen Y.Y."/>
            <person name="Chang S.B."/>
            <person name="Sakamoto S."/>
            <person name="Ohme-Takagi M."/>
            <person name="Yagi M."/>
            <person name="Zeng S.J."/>
            <person name="Shen C.Y."/>
            <person name="Yeh C.M."/>
            <person name="Luo Y.B."/>
            <person name="Tsai W.C."/>
            <person name="Van de Peer Y."/>
            <person name="Liu Z.J."/>
        </authorList>
    </citation>
    <scope>NUCLEOTIDE SEQUENCE [LARGE SCALE GENOMIC DNA]</scope>
    <source>
        <tissue evidence="1">The whole plant</tissue>
    </source>
</reference>
<keyword evidence="2" id="KW-1185">Reference proteome</keyword>
<dbReference type="EMBL" id="KZ503767">
    <property type="protein sequence ID" value="PKU61590.1"/>
    <property type="molecule type" value="Genomic_DNA"/>
</dbReference>
<organism evidence="1 2">
    <name type="scientific">Dendrobium catenatum</name>
    <dbReference type="NCBI Taxonomy" id="906689"/>
    <lineage>
        <taxon>Eukaryota</taxon>
        <taxon>Viridiplantae</taxon>
        <taxon>Streptophyta</taxon>
        <taxon>Embryophyta</taxon>
        <taxon>Tracheophyta</taxon>
        <taxon>Spermatophyta</taxon>
        <taxon>Magnoliopsida</taxon>
        <taxon>Liliopsida</taxon>
        <taxon>Asparagales</taxon>
        <taxon>Orchidaceae</taxon>
        <taxon>Epidendroideae</taxon>
        <taxon>Malaxideae</taxon>
        <taxon>Dendrobiinae</taxon>
        <taxon>Dendrobium</taxon>
    </lineage>
</organism>
<proteinExistence type="predicted"/>
<evidence type="ECO:0000313" key="1">
    <source>
        <dbReference type="EMBL" id="PKU61590.1"/>
    </source>
</evidence>